<feature type="chain" id="PRO_5020028192" evidence="2">
    <location>
        <begin position="21"/>
        <end position="123"/>
    </location>
</feature>
<reference evidence="3 4" key="1">
    <citation type="journal article" date="2017" name="Plant Biotechnol. J.">
        <title>A comprehensive draft genome sequence for lupin (Lupinus angustifolius), an emerging health food: insights into plant-microbe interactions and legume evolution.</title>
        <authorList>
            <person name="Hane J.K."/>
            <person name="Ming Y."/>
            <person name="Kamphuis L.G."/>
            <person name="Nelson M.N."/>
            <person name="Garg G."/>
            <person name="Atkins C.A."/>
            <person name="Bayer P.E."/>
            <person name="Bravo A."/>
            <person name="Bringans S."/>
            <person name="Cannon S."/>
            <person name="Edwards D."/>
            <person name="Foley R."/>
            <person name="Gao L.L."/>
            <person name="Harrison M.J."/>
            <person name="Huang W."/>
            <person name="Hurgobin B."/>
            <person name="Li S."/>
            <person name="Liu C.W."/>
            <person name="McGrath A."/>
            <person name="Morahan G."/>
            <person name="Murray J."/>
            <person name="Weller J."/>
            <person name="Jian J."/>
            <person name="Singh K.B."/>
        </authorList>
    </citation>
    <scope>NUCLEOTIDE SEQUENCE [LARGE SCALE GENOMIC DNA]</scope>
    <source>
        <strain evidence="4">cv. Tanjil</strain>
        <tissue evidence="3">Whole plant</tissue>
    </source>
</reference>
<dbReference type="EMBL" id="CM007377">
    <property type="protein sequence ID" value="OIV94419.1"/>
    <property type="molecule type" value="Genomic_DNA"/>
</dbReference>
<keyword evidence="4" id="KW-1185">Reference proteome</keyword>
<organism evidence="3 4">
    <name type="scientific">Lupinus angustifolius</name>
    <name type="common">Narrow-leaved blue lupine</name>
    <dbReference type="NCBI Taxonomy" id="3871"/>
    <lineage>
        <taxon>Eukaryota</taxon>
        <taxon>Viridiplantae</taxon>
        <taxon>Streptophyta</taxon>
        <taxon>Embryophyta</taxon>
        <taxon>Tracheophyta</taxon>
        <taxon>Spermatophyta</taxon>
        <taxon>Magnoliopsida</taxon>
        <taxon>eudicotyledons</taxon>
        <taxon>Gunneridae</taxon>
        <taxon>Pentapetalae</taxon>
        <taxon>rosids</taxon>
        <taxon>fabids</taxon>
        <taxon>Fabales</taxon>
        <taxon>Fabaceae</taxon>
        <taxon>Papilionoideae</taxon>
        <taxon>50 kb inversion clade</taxon>
        <taxon>genistoids sensu lato</taxon>
        <taxon>core genistoids</taxon>
        <taxon>Genisteae</taxon>
        <taxon>Lupinus</taxon>
    </lineage>
</organism>
<dbReference type="Gramene" id="OIV94419">
    <property type="protein sequence ID" value="OIV94419"/>
    <property type="gene ID" value="TanjilG_25481"/>
</dbReference>
<sequence>MEFLVLAGVQLSVLVPSAGADAISLITDGIKNDKSMKTTRQPKYRPPGKDSPTSMNKGRSARGVPETAEKLGNMSVGTRRQSMGQRPPPMKTGVNWIPESRNFMLRPTQQIPTGRTFTRKVAG</sequence>
<name>A0A4P1QTL7_LUPAN</name>
<evidence type="ECO:0000256" key="1">
    <source>
        <dbReference type="SAM" id="MobiDB-lite"/>
    </source>
</evidence>
<evidence type="ECO:0000313" key="3">
    <source>
        <dbReference type="EMBL" id="OIV94419.1"/>
    </source>
</evidence>
<dbReference type="Proteomes" id="UP000188354">
    <property type="component" value="Chromosome LG17"/>
</dbReference>
<dbReference type="STRING" id="3871.A0A4P1QTL7"/>
<accession>A0A4P1QTL7</accession>
<evidence type="ECO:0000313" key="4">
    <source>
        <dbReference type="Proteomes" id="UP000188354"/>
    </source>
</evidence>
<dbReference type="AlphaFoldDB" id="A0A4P1QTL7"/>
<feature type="region of interest" description="Disordered" evidence="1">
    <location>
        <begin position="31"/>
        <end position="96"/>
    </location>
</feature>
<feature type="compositionally biased region" description="Polar residues" evidence="1">
    <location>
        <begin position="75"/>
        <end position="84"/>
    </location>
</feature>
<gene>
    <name evidence="3" type="ORF">TanjilG_25481</name>
</gene>
<protein>
    <submittedName>
        <fullName evidence="3">Uncharacterized protein</fullName>
    </submittedName>
</protein>
<proteinExistence type="predicted"/>
<feature type="signal peptide" evidence="2">
    <location>
        <begin position="1"/>
        <end position="20"/>
    </location>
</feature>
<keyword evidence="2" id="KW-0732">Signal</keyword>
<evidence type="ECO:0000256" key="2">
    <source>
        <dbReference type="SAM" id="SignalP"/>
    </source>
</evidence>